<organism evidence="3 4">
    <name type="scientific">Pelomonas cellulosilytica</name>
    <dbReference type="NCBI Taxonomy" id="2906762"/>
    <lineage>
        <taxon>Bacteria</taxon>
        <taxon>Pseudomonadati</taxon>
        <taxon>Pseudomonadota</taxon>
        <taxon>Betaproteobacteria</taxon>
        <taxon>Burkholderiales</taxon>
        <taxon>Sphaerotilaceae</taxon>
        <taxon>Roseateles</taxon>
    </lineage>
</organism>
<feature type="region of interest" description="Disordered" evidence="1">
    <location>
        <begin position="72"/>
        <end position="91"/>
    </location>
</feature>
<proteinExistence type="predicted"/>
<keyword evidence="2" id="KW-0472">Membrane</keyword>
<gene>
    <name evidence="3" type="ORF">LXT13_03510</name>
</gene>
<dbReference type="Proteomes" id="UP001200741">
    <property type="component" value="Unassembled WGS sequence"/>
</dbReference>
<evidence type="ECO:0000256" key="1">
    <source>
        <dbReference type="SAM" id="MobiDB-lite"/>
    </source>
</evidence>
<evidence type="ECO:0000313" key="3">
    <source>
        <dbReference type="EMBL" id="MCE4553513.1"/>
    </source>
</evidence>
<dbReference type="RefSeq" id="WP_233370212.1">
    <property type="nucleotide sequence ID" value="NZ_JAJTWU010000001.1"/>
</dbReference>
<protein>
    <recommendedName>
        <fullName evidence="5">OmpA-like domain-containing protein</fullName>
    </recommendedName>
</protein>
<accession>A0ABS8XRZ3</accession>
<evidence type="ECO:0000256" key="2">
    <source>
        <dbReference type="SAM" id="Phobius"/>
    </source>
</evidence>
<dbReference type="EMBL" id="JAJTWU010000001">
    <property type="protein sequence ID" value="MCE4553513.1"/>
    <property type="molecule type" value="Genomic_DNA"/>
</dbReference>
<keyword evidence="4" id="KW-1185">Reference proteome</keyword>
<keyword evidence="2" id="KW-1133">Transmembrane helix</keyword>
<reference evidence="3 4" key="1">
    <citation type="submission" date="2021-12" db="EMBL/GenBank/DDBJ databases">
        <title>Genome seq of P8.</title>
        <authorList>
            <person name="Seo T."/>
        </authorList>
    </citation>
    <scope>NUCLEOTIDE SEQUENCE [LARGE SCALE GENOMIC DNA]</scope>
    <source>
        <strain evidence="3 4">P8</strain>
    </source>
</reference>
<evidence type="ECO:0000313" key="4">
    <source>
        <dbReference type="Proteomes" id="UP001200741"/>
    </source>
</evidence>
<keyword evidence="2" id="KW-0812">Transmembrane</keyword>
<sequence>MAGGGKSGGGDYWPGFVDALTNVVIAMVFVIVVLAIALSFSAQILAKRMAAKIAEQQAELGRARQALIAPAAEKEKPAAGAPPQVETQAPQRTRIAVAGNEAPLAASAAAAKVRPADHYLQLDFAPGALTVDEKAAKALADALAPLKAQLLASPSSRLEVVALGPEIHLSENQRAAFIRAMAVRNELLTQGIAGDRIVTRIDMKASAPAPAVAVRLGEKP</sequence>
<comment type="caution">
    <text evidence="3">The sequence shown here is derived from an EMBL/GenBank/DDBJ whole genome shotgun (WGS) entry which is preliminary data.</text>
</comment>
<feature type="transmembrane region" description="Helical" evidence="2">
    <location>
        <begin position="20"/>
        <end position="42"/>
    </location>
</feature>
<evidence type="ECO:0008006" key="5">
    <source>
        <dbReference type="Google" id="ProtNLM"/>
    </source>
</evidence>
<name>A0ABS8XRZ3_9BURK</name>